<dbReference type="PANTHER" id="PTHR48090">
    <property type="entry name" value="UNDECAPRENYL-PHOSPHATE 4-DEOXY-4-FORMAMIDO-L-ARABINOSE TRANSFERASE-RELATED"/>
    <property type="match status" value="1"/>
</dbReference>
<dbReference type="InterPro" id="IPR029044">
    <property type="entry name" value="Nucleotide-diphossugar_trans"/>
</dbReference>
<evidence type="ECO:0000313" key="2">
    <source>
        <dbReference type="EMBL" id="SVB26150.1"/>
    </source>
</evidence>
<dbReference type="InterPro" id="IPR001173">
    <property type="entry name" value="Glyco_trans_2-like"/>
</dbReference>
<organism evidence="2">
    <name type="scientific">marine metagenome</name>
    <dbReference type="NCBI Taxonomy" id="408172"/>
    <lineage>
        <taxon>unclassified sequences</taxon>
        <taxon>metagenomes</taxon>
        <taxon>ecological metagenomes</taxon>
    </lineage>
</organism>
<dbReference type="SUPFAM" id="SSF53448">
    <property type="entry name" value="Nucleotide-diphospho-sugar transferases"/>
    <property type="match status" value="1"/>
</dbReference>
<dbReference type="EMBL" id="UINC01034777">
    <property type="protein sequence ID" value="SVB26150.1"/>
    <property type="molecule type" value="Genomic_DNA"/>
</dbReference>
<proteinExistence type="predicted"/>
<name>A0A382CJA2_9ZZZZ</name>
<protein>
    <recommendedName>
        <fullName evidence="1">Glycosyltransferase 2-like domain-containing protein</fullName>
    </recommendedName>
</protein>
<dbReference type="AlphaFoldDB" id="A0A382CJA2"/>
<evidence type="ECO:0000259" key="1">
    <source>
        <dbReference type="Pfam" id="PF00535"/>
    </source>
</evidence>
<gene>
    <name evidence="2" type="ORF">METZ01_LOCUS179004</name>
</gene>
<dbReference type="Pfam" id="PF00535">
    <property type="entry name" value="Glycos_transf_2"/>
    <property type="match status" value="1"/>
</dbReference>
<dbReference type="InterPro" id="IPR050256">
    <property type="entry name" value="Glycosyltransferase_2"/>
</dbReference>
<dbReference type="CDD" id="cd04179">
    <property type="entry name" value="DPM_DPG-synthase_like"/>
    <property type="match status" value="1"/>
</dbReference>
<feature type="domain" description="Glycosyltransferase 2-like" evidence="1">
    <location>
        <begin position="44"/>
        <end position="196"/>
    </location>
</feature>
<dbReference type="PANTHER" id="PTHR48090:SF7">
    <property type="entry name" value="RFBJ PROTEIN"/>
    <property type="match status" value="1"/>
</dbReference>
<accession>A0A382CJA2</accession>
<dbReference type="Gene3D" id="3.90.550.10">
    <property type="entry name" value="Spore Coat Polysaccharide Biosynthesis Protein SpsA, Chain A"/>
    <property type="match status" value="1"/>
</dbReference>
<reference evidence="2" key="1">
    <citation type="submission" date="2018-05" db="EMBL/GenBank/DDBJ databases">
        <authorList>
            <person name="Lanie J.A."/>
            <person name="Ng W.-L."/>
            <person name="Kazmierczak K.M."/>
            <person name="Andrzejewski T.M."/>
            <person name="Davidsen T.M."/>
            <person name="Wayne K.J."/>
            <person name="Tettelin H."/>
            <person name="Glass J.I."/>
            <person name="Rusch D."/>
            <person name="Podicherti R."/>
            <person name="Tsui H.-C.T."/>
            <person name="Winkler M.E."/>
        </authorList>
    </citation>
    <scope>NUCLEOTIDE SEQUENCE</scope>
</reference>
<sequence length="273" mass="30383">MNQLKRKQTEWIAGQSVSLEFLSEEPITPLHQKVPLGDSHKTLIVIPSFNEEASIGQVLNDVKENVPGTPILVVNDGSVDRTAQIAEECGARVISLPYNSGYGVALQTGYLYARKHNYSIVVQMDADGQHDPACIQDLLSAVKNSAVDVIIGSRFLGQNTYRTSIARRIGMFVFGKLASLFCQERVSDPTSGFQAVKGKAIDFVASDHYPPDYPDADFLIMLNRCGFTTREIPVKMHPSKINKSMHDGPQSIYYVFKMFLSIFVTLLRKKPRI</sequence>